<accession>A0A518EV99</accession>
<organism evidence="1 2">
    <name type="scientific">Saltatorellus ferox</name>
    <dbReference type="NCBI Taxonomy" id="2528018"/>
    <lineage>
        <taxon>Bacteria</taxon>
        <taxon>Pseudomonadati</taxon>
        <taxon>Planctomycetota</taxon>
        <taxon>Planctomycetia</taxon>
        <taxon>Planctomycetia incertae sedis</taxon>
        <taxon>Saltatorellus</taxon>
    </lineage>
</organism>
<sequence>MASTLPAGVIYTTNQGGTTLQRTAMRLKGPGDQAGNLPAAWAPQGTYPTSDYGEAVDLGPMMFGHGSQQTTINFGTLGIDAHSSGNGIIPPMMVQGNNLVLDASGPNAWFALSVSLAHESTPTYIQASFWDVATGPAQNRSAGSHIASYYLSDSLGIHWSYPGASLLETTRENFGFGSVTTDDIEALDYGIGVLTYSGPTARNVIFTNVNDYYFSVNEDYVDWFMTNNSARPAFTDFGNPSEAPPHPGVIYRMLWDEASGSWSAPAVHVTAESLGFMNGDGNVDALEVEASGNRIIFSATKDSTWDNSKFYNSADDASQIMSYDMGTGYLAPARDVDGTKLTSKLNVTDNGNDADELDGACGFDPEALDSDSLVGIPIPFSVDDKEPLGISIVRSQGLSRDNLMVHVTGWGDVDPQLVGVRLRFSWDVAPSTSWHPQDWALVPGLGALRTASQNTTEFDLQNAVVTGGVFRNLYIWGEMVNRYTGEYMASSPVSLIVID</sequence>
<name>A0A518EV99_9BACT</name>
<dbReference type="RefSeq" id="WP_145199843.1">
    <property type="nucleotide sequence ID" value="NZ_CP036434.1"/>
</dbReference>
<proteinExistence type="predicted"/>
<keyword evidence="2" id="KW-1185">Reference proteome</keyword>
<evidence type="ECO:0000313" key="2">
    <source>
        <dbReference type="Proteomes" id="UP000320390"/>
    </source>
</evidence>
<gene>
    <name evidence="1" type="ORF">Poly30_35200</name>
</gene>
<evidence type="ECO:0000313" key="1">
    <source>
        <dbReference type="EMBL" id="QDV07984.1"/>
    </source>
</evidence>
<reference evidence="1 2" key="1">
    <citation type="submission" date="2019-02" db="EMBL/GenBank/DDBJ databases">
        <title>Deep-cultivation of Planctomycetes and their phenomic and genomic characterization uncovers novel biology.</title>
        <authorList>
            <person name="Wiegand S."/>
            <person name="Jogler M."/>
            <person name="Boedeker C."/>
            <person name="Pinto D."/>
            <person name="Vollmers J."/>
            <person name="Rivas-Marin E."/>
            <person name="Kohn T."/>
            <person name="Peeters S.H."/>
            <person name="Heuer A."/>
            <person name="Rast P."/>
            <person name="Oberbeckmann S."/>
            <person name="Bunk B."/>
            <person name="Jeske O."/>
            <person name="Meyerdierks A."/>
            <person name="Storesund J.E."/>
            <person name="Kallscheuer N."/>
            <person name="Luecker S."/>
            <person name="Lage O.M."/>
            <person name="Pohl T."/>
            <person name="Merkel B.J."/>
            <person name="Hornburger P."/>
            <person name="Mueller R.-W."/>
            <person name="Bruemmer F."/>
            <person name="Labrenz M."/>
            <person name="Spormann A.M."/>
            <person name="Op den Camp H."/>
            <person name="Overmann J."/>
            <person name="Amann R."/>
            <person name="Jetten M.S.M."/>
            <person name="Mascher T."/>
            <person name="Medema M.H."/>
            <person name="Devos D.P."/>
            <person name="Kaster A.-K."/>
            <person name="Ovreas L."/>
            <person name="Rohde M."/>
            <person name="Galperin M.Y."/>
            <person name="Jogler C."/>
        </authorList>
    </citation>
    <scope>NUCLEOTIDE SEQUENCE [LARGE SCALE GENOMIC DNA]</scope>
    <source>
        <strain evidence="1 2">Poly30</strain>
    </source>
</reference>
<dbReference type="EMBL" id="CP036434">
    <property type="protein sequence ID" value="QDV07984.1"/>
    <property type="molecule type" value="Genomic_DNA"/>
</dbReference>
<dbReference type="AlphaFoldDB" id="A0A518EV99"/>
<protein>
    <submittedName>
        <fullName evidence="1">Uncharacterized protein</fullName>
    </submittedName>
</protein>
<dbReference type="Proteomes" id="UP000320390">
    <property type="component" value="Chromosome"/>
</dbReference>